<keyword evidence="4" id="KW-1185">Reference proteome</keyword>
<organism evidence="3 4">
    <name type="scientific">Cellulomonas iranensis</name>
    <dbReference type="NCBI Taxonomy" id="76862"/>
    <lineage>
        <taxon>Bacteria</taxon>
        <taxon>Bacillati</taxon>
        <taxon>Actinomycetota</taxon>
        <taxon>Actinomycetes</taxon>
        <taxon>Micrococcales</taxon>
        <taxon>Cellulomonadaceae</taxon>
        <taxon>Cellulomonas</taxon>
    </lineage>
</organism>
<dbReference type="PRINTS" id="PR00080">
    <property type="entry name" value="SDRFAMILY"/>
</dbReference>
<dbReference type="PRINTS" id="PR00081">
    <property type="entry name" value="GDHRDH"/>
</dbReference>
<dbReference type="Proteomes" id="UP001240250">
    <property type="component" value="Unassembled WGS sequence"/>
</dbReference>
<protein>
    <submittedName>
        <fullName evidence="3">NAD(P)-dependent dehydrogenase (Short-subunit alcohol dehydrogenase family)</fullName>
    </submittedName>
</protein>
<name>A0ABU0GFF3_9CELL</name>
<accession>A0ABU0GFF3</accession>
<keyword evidence="2" id="KW-0560">Oxidoreductase</keyword>
<dbReference type="RefSeq" id="WP_070318369.1">
    <property type="nucleotide sequence ID" value="NZ_CP194061.1"/>
</dbReference>
<dbReference type="PANTHER" id="PTHR43639:SF1">
    <property type="entry name" value="SHORT-CHAIN DEHYDROGENASE_REDUCTASE FAMILY PROTEIN"/>
    <property type="match status" value="1"/>
</dbReference>
<evidence type="ECO:0000256" key="2">
    <source>
        <dbReference type="ARBA" id="ARBA00023002"/>
    </source>
</evidence>
<dbReference type="SUPFAM" id="SSF51735">
    <property type="entry name" value="NAD(P)-binding Rossmann-fold domains"/>
    <property type="match status" value="1"/>
</dbReference>
<dbReference type="PROSITE" id="PS00061">
    <property type="entry name" value="ADH_SHORT"/>
    <property type="match status" value="1"/>
</dbReference>
<proteinExistence type="inferred from homology"/>
<dbReference type="EMBL" id="JAUSVM010000001">
    <property type="protein sequence ID" value="MDQ0424076.1"/>
    <property type="molecule type" value="Genomic_DNA"/>
</dbReference>
<dbReference type="InterPro" id="IPR020904">
    <property type="entry name" value="Sc_DH/Rdtase_CS"/>
</dbReference>
<dbReference type="Gene3D" id="3.40.50.720">
    <property type="entry name" value="NAD(P)-binding Rossmann-like Domain"/>
    <property type="match status" value="1"/>
</dbReference>
<dbReference type="InterPro" id="IPR036291">
    <property type="entry name" value="NAD(P)-bd_dom_sf"/>
</dbReference>
<reference evidence="3 4" key="1">
    <citation type="submission" date="2023-07" db="EMBL/GenBank/DDBJ databases">
        <title>Sequencing the genomes of 1000 actinobacteria strains.</title>
        <authorList>
            <person name="Klenk H.-P."/>
        </authorList>
    </citation>
    <scope>NUCLEOTIDE SEQUENCE [LARGE SCALE GENOMIC DNA]</scope>
    <source>
        <strain evidence="3 4">DSM 14785</strain>
    </source>
</reference>
<evidence type="ECO:0000313" key="3">
    <source>
        <dbReference type="EMBL" id="MDQ0424076.1"/>
    </source>
</evidence>
<comment type="similarity">
    <text evidence="1">Belongs to the short-chain dehydrogenases/reductases (SDR) family.</text>
</comment>
<gene>
    <name evidence="3" type="ORF">JO380_000457</name>
</gene>
<dbReference type="PANTHER" id="PTHR43639">
    <property type="entry name" value="OXIDOREDUCTASE, SHORT-CHAIN DEHYDROGENASE/REDUCTASE FAMILY (AFU_ORTHOLOGUE AFUA_5G02870)"/>
    <property type="match status" value="1"/>
</dbReference>
<evidence type="ECO:0000256" key="1">
    <source>
        <dbReference type="ARBA" id="ARBA00006484"/>
    </source>
</evidence>
<sequence length="265" mass="27644">MSHESTAQGIEQEAARVAVVTGASRGIGRAIATRLARDGFAVGVHYGSNPEAAAETVAAIRRDHGTAYAFRADLAADDVATAFWDAHDKAAAEAGIDAHQIHTLVNNAGVTLRGTIEDFDPADLELQQRINVTAPYLLVREALGRLRDGGRIVNISSGVTRIAFPEIIGYAMTKGAIEAFTLTLAKHLGARGITVNAVAPGVIDTDINASWLRDNPEAIAQVAASTSLGRVGRPDDVAGAVAFLASDDARWVTGQVLDATGGTQL</sequence>
<evidence type="ECO:0000313" key="4">
    <source>
        <dbReference type="Proteomes" id="UP001240250"/>
    </source>
</evidence>
<dbReference type="InterPro" id="IPR002347">
    <property type="entry name" value="SDR_fam"/>
</dbReference>
<dbReference type="Pfam" id="PF13561">
    <property type="entry name" value="adh_short_C2"/>
    <property type="match status" value="1"/>
</dbReference>
<comment type="caution">
    <text evidence="3">The sequence shown here is derived from an EMBL/GenBank/DDBJ whole genome shotgun (WGS) entry which is preliminary data.</text>
</comment>